<comment type="caution">
    <text evidence="1">The sequence shown here is derived from an EMBL/GenBank/DDBJ whole genome shotgun (WGS) entry which is preliminary data.</text>
</comment>
<gene>
    <name evidence="1" type="ORF">CPB83DRAFT_894642</name>
</gene>
<evidence type="ECO:0000313" key="1">
    <source>
        <dbReference type="EMBL" id="KAF9528158.1"/>
    </source>
</evidence>
<reference evidence="1" key="1">
    <citation type="submission" date="2020-11" db="EMBL/GenBank/DDBJ databases">
        <authorList>
            <consortium name="DOE Joint Genome Institute"/>
            <person name="Ahrendt S."/>
            <person name="Riley R."/>
            <person name="Andreopoulos W."/>
            <person name="Labutti K."/>
            <person name="Pangilinan J."/>
            <person name="Ruiz-Duenas F.J."/>
            <person name="Barrasa J.M."/>
            <person name="Sanchez-Garcia M."/>
            <person name="Camarero S."/>
            <person name="Miyauchi S."/>
            <person name="Serrano A."/>
            <person name="Linde D."/>
            <person name="Babiker R."/>
            <person name="Drula E."/>
            <person name="Ayuso-Fernandez I."/>
            <person name="Pacheco R."/>
            <person name="Padilla G."/>
            <person name="Ferreira P."/>
            <person name="Barriuso J."/>
            <person name="Kellner H."/>
            <person name="Castanera R."/>
            <person name="Alfaro M."/>
            <person name="Ramirez L."/>
            <person name="Pisabarro A.G."/>
            <person name="Kuo A."/>
            <person name="Tritt A."/>
            <person name="Lipzen A."/>
            <person name="He G."/>
            <person name="Yan M."/>
            <person name="Ng V."/>
            <person name="Cullen D."/>
            <person name="Martin F."/>
            <person name="Rosso M.-N."/>
            <person name="Henrissat B."/>
            <person name="Hibbett D."/>
            <person name="Martinez A.T."/>
            <person name="Grigoriev I.V."/>
        </authorList>
    </citation>
    <scope>NUCLEOTIDE SEQUENCE</scope>
    <source>
        <strain evidence="1">CBS 506.95</strain>
    </source>
</reference>
<name>A0A9P6EEQ3_9AGAR</name>
<accession>A0A9P6EEQ3</accession>
<sequence length="596" mass="67513">MTHSATIPIVIQPLENVKALKDMYQHAIPRFILRQFGIMPNPLLSLKPSKAFTWRTSKSSSLPVNFYKVSTGQLSIRGLGNVYGKMNLYRNLKESEDVDYLEHKLASLENEASIAIKAIHVGIPSGFASLSRAELARLRKFILLMDYRSVANSASYFHGDNRLNIPLADLLKKFGRTHELQTETDVWQAGLKYYLDTPHHEIVAAGELLRDKYGNHQPYERPQFDPELEEWFTINYESQVDYYFLGIWEAAEGNEFILSDNSFSLREGFISDSPGAHKICVVSPRIALVLRRTRFHKLDPTDPSVVSTLVNVPISRPEFTYAQDFLQGVDRDDPTMIATARSAYRTSPEAQNDKFSFRYTKLSAQETYSVNEVILLNANVEQNGSITFSSSQAMINTLQRYMALHNTDLGEKKQLFRPLLTELVEKPNKVKKRMLSNPKSECVSSDANYPLNILLRSVTHNRVEFSSTYTRAYLVYHMAIALPSPSSYSLRIRRIRDNAIKKLQFLPDRPLHTLPSSGIPATTSSRSRKLVDTLSKAESETFFVVIGHLVDSAPDSNDLLANIIYEASLIGVTYWLMQAREDVLLALLGSRLAIFA</sequence>
<dbReference type="EMBL" id="MU157855">
    <property type="protein sequence ID" value="KAF9528158.1"/>
    <property type="molecule type" value="Genomic_DNA"/>
</dbReference>
<keyword evidence="2" id="KW-1185">Reference proteome</keyword>
<dbReference type="Proteomes" id="UP000807306">
    <property type="component" value="Unassembled WGS sequence"/>
</dbReference>
<dbReference type="Pfam" id="PF14022">
    <property type="entry name" value="DUF4238"/>
    <property type="match status" value="1"/>
</dbReference>
<evidence type="ECO:0000313" key="2">
    <source>
        <dbReference type="Proteomes" id="UP000807306"/>
    </source>
</evidence>
<protein>
    <submittedName>
        <fullName evidence="1">Uncharacterized protein</fullName>
    </submittedName>
</protein>
<dbReference type="InterPro" id="IPR025332">
    <property type="entry name" value="DUF4238"/>
</dbReference>
<organism evidence="1 2">
    <name type="scientific">Crepidotus variabilis</name>
    <dbReference type="NCBI Taxonomy" id="179855"/>
    <lineage>
        <taxon>Eukaryota</taxon>
        <taxon>Fungi</taxon>
        <taxon>Dikarya</taxon>
        <taxon>Basidiomycota</taxon>
        <taxon>Agaricomycotina</taxon>
        <taxon>Agaricomycetes</taxon>
        <taxon>Agaricomycetidae</taxon>
        <taxon>Agaricales</taxon>
        <taxon>Agaricineae</taxon>
        <taxon>Crepidotaceae</taxon>
        <taxon>Crepidotus</taxon>
    </lineage>
</organism>
<dbReference type="AlphaFoldDB" id="A0A9P6EEQ3"/>
<dbReference type="OrthoDB" id="5340163at2759"/>
<proteinExistence type="predicted"/>